<keyword evidence="2" id="KW-1185">Reference proteome</keyword>
<evidence type="ECO:0000313" key="1">
    <source>
        <dbReference type="EMBL" id="CAG8757412.1"/>
    </source>
</evidence>
<protein>
    <submittedName>
        <fullName evidence="1">11595_t:CDS:1</fullName>
    </submittedName>
</protein>
<dbReference type="EMBL" id="CAJVPT010056829">
    <property type="protein sequence ID" value="CAG8757412.1"/>
    <property type="molecule type" value="Genomic_DNA"/>
</dbReference>
<comment type="caution">
    <text evidence="1">The sequence shown here is derived from an EMBL/GenBank/DDBJ whole genome shotgun (WGS) entry which is preliminary data.</text>
</comment>
<accession>A0ACA9QRM9</accession>
<dbReference type="Proteomes" id="UP000789525">
    <property type="component" value="Unassembled WGS sequence"/>
</dbReference>
<evidence type="ECO:0000313" key="2">
    <source>
        <dbReference type="Proteomes" id="UP000789525"/>
    </source>
</evidence>
<gene>
    <name evidence="1" type="ORF">ACOLOM_LOCUS13028</name>
</gene>
<organism evidence="1 2">
    <name type="scientific">Acaulospora colombiana</name>
    <dbReference type="NCBI Taxonomy" id="27376"/>
    <lineage>
        <taxon>Eukaryota</taxon>
        <taxon>Fungi</taxon>
        <taxon>Fungi incertae sedis</taxon>
        <taxon>Mucoromycota</taxon>
        <taxon>Glomeromycotina</taxon>
        <taxon>Glomeromycetes</taxon>
        <taxon>Diversisporales</taxon>
        <taxon>Acaulosporaceae</taxon>
        <taxon>Acaulospora</taxon>
    </lineage>
</organism>
<sequence length="40" mass="4266">MIVKIAAANTTNTISMIFSNVVVKNMPSPDMLVTVVKTDA</sequence>
<name>A0ACA9QRM9_9GLOM</name>
<feature type="non-terminal residue" evidence="1">
    <location>
        <position position="40"/>
    </location>
</feature>
<proteinExistence type="predicted"/>
<reference evidence="1" key="1">
    <citation type="submission" date="2021-06" db="EMBL/GenBank/DDBJ databases">
        <authorList>
            <person name="Kallberg Y."/>
            <person name="Tangrot J."/>
            <person name="Rosling A."/>
        </authorList>
    </citation>
    <scope>NUCLEOTIDE SEQUENCE</scope>
    <source>
        <strain evidence="1">CL356</strain>
    </source>
</reference>